<dbReference type="PANTHER" id="PTHR43434:SF1">
    <property type="entry name" value="PHOSPHOGLYCOLATE PHOSPHATASE"/>
    <property type="match status" value="1"/>
</dbReference>
<dbReference type="RefSeq" id="WP_212535576.1">
    <property type="nucleotide sequence ID" value="NZ_JAGTUU010000002.1"/>
</dbReference>
<organism evidence="5 6">
    <name type="scientific">Thetidibacter halocola</name>
    <dbReference type="NCBI Taxonomy" id="2827239"/>
    <lineage>
        <taxon>Bacteria</taxon>
        <taxon>Pseudomonadati</taxon>
        <taxon>Pseudomonadota</taxon>
        <taxon>Alphaproteobacteria</taxon>
        <taxon>Rhodobacterales</taxon>
        <taxon>Roseobacteraceae</taxon>
        <taxon>Thetidibacter</taxon>
    </lineage>
</organism>
<dbReference type="EMBL" id="JAGTUU010000002">
    <property type="protein sequence ID" value="MBS0123607.1"/>
    <property type="molecule type" value="Genomic_DNA"/>
</dbReference>
<dbReference type="InterPro" id="IPR006439">
    <property type="entry name" value="HAD-SF_hydro_IA"/>
</dbReference>
<dbReference type="GO" id="GO:0005829">
    <property type="term" value="C:cytosol"/>
    <property type="evidence" value="ECO:0007669"/>
    <property type="project" value="TreeGrafter"/>
</dbReference>
<dbReference type="EC" id="3.1.3.18" evidence="4"/>
<accession>A0A8J7W9V6</accession>
<dbReference type="SUPFAM" id="SSF56784">
    <property type="entry name" value="HAD-like"/>
    <property type="match status" value="1"/>
</dbReference>
<comment type="catalytic activity">
    <reaction evidence="1">
        <text>2-phosphoglycolate + H2O = glycolate + phosphate</text>
        <dbReference type="Rhea" id="RHEA:14369"/>
        <dbReference type="ChEBI" id="CHEBI:15377"/>
        <dbReference type="ChEBI" id="CHEBI:29805"/>
        <dbReference type="ChEBI" id="CHEBI:43474"/>
        <dbReference type="ChEBI" id="CHEBI:58033"/>
        <dbReference type="EC" id="3.1.3.18"/>
    </reaction>
</comment>
<dbReference type="Gene3D" id="3.40.50.1000">
    <property type="entry name" value="HAD superfamily/HAD-like"/>
    <property type="match status" value="1"/>
</dbReference>
<evidence type="ECO:0000313" key="6">
    <source>
        <dbReference type="Proteomes" id="UP000681356"/>
    </source>
</evidence>
<dbReference type="NCBIfam" id="TIGR01549">
    <property type="entry name" value="HAD-SF-IA-v1"/>
    <property type="match status" value="1"/>
</dbReference>
<evidence type="ECO:0000313" key="5">
    <source>
        <dbReference type="EMBL" id="MBS0123607.1"/>
    </source>
</evidence>
<gene>
    <name evidence="5" type="ORF">KB874_05620</name>
</gene>
<dbReference type="SFLD" id="SFLDS00003">
    <property type="entry name" value="Haloacid_Dehalogenase"/>
    <property type="match status" value="1"/>
</dbReference>
<sequence>MRCVIFDLDGTLADTSGDLIAAANHCFAAMGQAVRLDPLADAGVALRGGRRMLTEGLTRAGAFDPAVVDRWYPELLDAYGGAIARHTTLYPRAAETVQALRDGGYAVGICTNKPEALAEQLLRELGVRDLFASLVGADTLPTRKPDVAPYWAAVDRAGGRREASLLVGDSDTDRETARAARVPSILVTFAPPGQAVRDLEPEGVIDHFDELPAEVARLLPH</sequence>
<reference evidence="5" key="1">
    <citation type="submission" date="2021-04" db="EMBL/GenBank/DDBJ databases">
        <authorList>
            <person name="Yoon J."/>
        </authorList>
    </citation>
    <scope>NUCLEOTIDE SEQUENCE</scope>
    <source>
        <strain evidence="5">KMU-90</strain>
    </source>
</reference>
<dbReference type="Proteomes" id="UP000681356">
    <property type="component" value="Unassembled WGS sequence"/>
</dbReference>
<evidence type="ECO:0000256" key="3">
    <source>
        <dbReference type="ARBA" id="ARBA00006171"/>
    </source>
</evidence>
<name>A0A8J7W9V6_9RHOB</name>
<evidence type="ECO:0000256" key="4">
    <source>
        <dbReference type="ARBA" id="ARBA00013078"/>
    </source>
</evidence>
<evidence type="ECO:0000256" key="1">
    <source>
        <dbReference type="ARBA" id="ARBA00000830"/>
    </source>
</evidence>
<evidence type="ECO:0000256" key="2">
    <source>
        <dbReference type="ARBA" id="ARBA00004818"/>
    </source>
</evidence>
<dbReference type="PANTHER" id="PTHR43434">
    <property type="entry name" value="PHOSPHOGLYCOLATE PHOSPHATASE"/>
    <property type="match status" value="1"/>
</dbReference>
<proteinExistence type="inferred from homology"/>
<dbReference type="PRINTS" id="PR00413">
    <property type="entry name" value="HADHALOGNASE"/>
</dbReference>
<dbReference type="InterPro" id="IPR050155">
    <property type="entry name" value="HAD-like_hydrolase_sf"/>
</dbReference>
<dbReference type="Gene3D" id="1.10.150.240">
    <property type="entry name" value="Putative phosphatase, domain 2"/>
    <property type="match status" value="1"/>
</dbReference>
<dbReference type="SFLD" id="SFLDG01129">
    <property type="entry name" value="C1.5:_HAD__Beta-PGM__Phosphata"/>
    <property type="match status" value="1"/>
</dbReference>
<comment type="similarity">
    <text evidence="3">Belongs to the HAD-like hydrolase superfamily. CbbY/CbbZ/Gph/YieH family.</text>
</comment>
<dbReference type="InterPro" id="IPR023214">
    <property type="entry name" value="HAD_sf"/>
</dbReference>
<keyword evidence="6" id="KW-1185">Reference proteome</keyword>
<dbReference type="Pfam" id="PF13419">
    <property type="entry name" value="HAD_2"/>
    <property type="match status" value="1"/>
</dbReference>
<dbReference type="AlphaFoldDB" id="A0A8J7W9V6"/>
<dbReference type="InterPro" id="IPR036412">
    <property type="entry name" value="HAD-like_sf"/>
</dbReference>
<comment type="pathway">
    <text evidence="2">Organic acid metabolism; glycolate biosynthesis; glycolate from 2-phosphoglycolate: step 1/1.</text>
</comment>
<dbReference type="GO" id="GO:0008967">
    <property type="term" value="F:phosphoglycolate phosphatase activity"/>
    <property type="evidence" value="ECO:0007669"/>
    <property type="project" value="UniProtKB-EC"/>
</dbReference>
<dbReference type="InterPro" id="IPR023198">
    <property type="entry name" value="PGP-like_dom2"/>
</dbReference>
<dbReference type="InterPro" id="IPR041492">
    <property type="entry name" value="HAD_2"/>
</dbReference>
<keyword evidence="5" id="KW-0378">Hydrolase</keyword>
<dbReference type="GO" id="GO:0006281">
    <property type="term" value="P:DNA repair"/>
    <property type="evidence" value="ECO:0007669"/>
    <property type="project" value="TreeGrafter"/>
</dbReference>
<protein>
    <recommendedName>
        <fullName evidence="4">phosphoglycolate phosphatase</fullName>
        <ecNumber evidence="4">3.1.3.18</ecNumber>
    </recommendedName>
</protein>
<comment type="caution">
    <text evidence="5">The sequence shown here is derived from an EMBL/GenBank/DDBJ whole genome shotgun (WGS) entry which is preliminary data.</text>
</comment>